<feature type="transmembrane region" description="Helical" evidence="5">
    <location>
        <begin position="5"/>
        <end position="22"/>
    </location>
</feature>
<evidence type="ECO:0000313" key="11">
    <source>
        <dbReference type="Proteomes" id="UP001178888"/>
    </source>
</evidence>
<dbReference type="Proteomes" id="UP001178888">
    <property type="component" value="Unassembled WGS sequence"/>
</dbReference>
<dbReference type="InterPro" id="IPR006143">
    <property type="entry name" value="RND_pump_MFP"/>
</dbReference>
<evidence type="ECO:0000313" key="9">
    <source>
        <dbReference type="EMBL" id="TDK58637.1"/>
    </source>
</evidence>
<dbReference type="GO" id="GO:0030313">
    <property type="term" value="C:cell envelope"/>
    <property type="evidence" value="ECO:0007669"/>
    <property type="project" value="UniProtKB-SubCell"/>
</dbReference>
<organism evidence="9 10">
    <name type="scientific">Bacillus salipaludis</name>
    <dbReference type="NCBI Taxonomy" id="2547811"/>
    <lineage>
        <taxon>Bacteria</taxon>
        <taxon>Bacillati</taxon>
        <taxon>Bacillota</taxon>
        <taxon>Bacilli</taxon>
        <taxon>Bacillales</taxon>
        <taxon>Bacillaceae</taxon>
        <taxon>Bacillus</taxon>
    </lineage>
</organism>
<dbReference type="EMBL" id="JAVGVR010000001">
    <property type="protein sequence ID" value="MDQ6595692.1"/>
    <property type="molecule type" value="Genomic_DNA"/>
</dbReference>
<keyword evidence="5" id="KW-0472">Membrane</keyword>
<proteinExistence type="inferred from homology"/>
<dbReference type="GO" id="GO:0022857">
    <property type="term" value="F:transmembrane transporter activity"/>
    <property type="evidence" value="ECO:0007669"/>
    <property type="project" value="InterPro"/>
</dbReference>
<keyword evidence="3" id="KW-0175">Coiled coil</keyword>
<dbReference type="Gene3D" id="2.40.420.20">
    <property type="match status" value="1"/>
</dbReference>
<evidence type="ECO:0000259" key="7">
    <source>
        <dbReference type="Pfam" id="PF25990"/>
    </source>
</evidence>
<evidence type="ECO:0000256" key="2">
    <source>
        <dbReference type="ARBA" id="ARBA00009477"/>
    </source>
</evidence>
<dbReference type="NCBIfam" id="TIGR01730">
    <property type="entry name" value="RND_mfp"/>
    <property type="match status" value="1"/>
</dbReference>
<feature type="compositionally biased region" description="Gly residues" evidence="4">
    <location>
        <begin position="293"/>
        <end position="319"/>
    </location>
</feature>
<dbReference type="InterPro" id="IPR011053">
    <property type="entry name" value="Single_hybrid_motif"/>
</dbReference>
<dbReference type="InterPro" id="IPR000089">
    <property type="entry name" value="Biotin_lipoyl"/>
</dbReference>
<feature type="domain" description="Lipoyl-binding" evidence="6">
    <location>
        <begin position="67"/>
        <end position="126"/>
    </location>
</feature>
<comment type="similarity">
    <text evidence="2">Belongs to the membrane fusion protein (MFP) (TC 8.A.1) family.</text>
</comment>
<dbReference type="PANTHER" id="PTHR32347">
    <property type="entry name" value="EFFLUX SYSTEM COMPONENT YKNX-RELATED"/>
    <property type="match status" value="1"/>
</dbReference>
<feature type="region of interest" description="Disordered" evidence="4">
    <location>
        <begin position="279"/>
        <end position="319"/>
    </location>
</feature>
<dbReference type="RefSeq" id="WP_133338186.1">
    <property type="nucleotide sequence ID" value="NZ_JAVGVR010000001.1"/>
</dbReference>
<dbReference type="EMBL" id="SMYO01000012">
    <property type="protein sequence ID" value="TDK58637.1"/>
    <property type="molecule type" value="Genomic_DNA"/>
</dbReference>
<gene>
    <name evidence="9" type="ORF">E2K98_22575</name>
    <name evidence="8" type="ORF">RCG21_04620</name>
</gene>
<keyword evidence="5" id="KW-1133">Transmembrane helix</keyword>
<protein>
    <submittedName>
        <fullName evidence="9">Efflux RND transporter periplasmic adaptor subunit</fullName>
    </submittedName>
</protein>
<reference evidence="8" key="2">
    <citation type="submission" date="2023-08" db="EMBL/GenBank/DDBJ databases">
        <title>Nitrogen cycling bacteria in agricultural field soils.</title>
        <authorList>
            <person name="Jang J."/>
        </authorList>
    </citation>
    <scope>NUCLEOTIDE SEQUENCE</scope>
    <source>
        <strain evidence="8">PS3-36</strain>
    </source>
</reference>
<dbReference type="InterPro" id="IPR058636">
    <property type="entry name" value="Beta-barrel_YknX"/>
</dbReference>
<feature type="domain" description="YknX-like beta-barrel" evidence="7">
    <location>
        <begin position="138"/>
        <end position="205"/>
    </location>
</feature>
<evidence type="ECO:0000256" key="3">
    <source>
        <dbReference type="ARBA" id="ARBA00023054"/>
    </source>
</evidence>
<dbReference type="InterPro" id="IPR050465">
    <property type="entry name" value="UPF0194_transport"/>
</dbReference>
<dbReference type="Proteomes" id="UP000295132">
    <property type="component" value="Unassembled WGS sequence"/>
</dbReference>
<name>A0A4V3AT76_9BACI</name>
<evidence type="ECO:0000256" key="5">
    <source>
        <dbReference type="SAM" id="Phobius"/>
    </source>
</evidence>
<dbReference type="SUPFAM" id="SSF51230">
    <property type="entry name" value="Single hybrid motif"/>
    <property type="match status" value="1"/>
</dbReference>
<sequence length="319" mass="33359">MKKWIAVIISVLVIGFVGYQYYESKSTTQDVSTQGRTAVVQKGKLQVKVSGSGTVQPVASEDIKSTIDSDEIDEVLVAAGDKVSKGDKLVTFTDDSAPITAPADGTVTMVSVAAGERVTNGQAVAHLTNYKNLKTVVQIDELDIPKIKKDQKVNITVSSYPDKTYSGMVTAVANEGTSSNGSSTFDVTIKISNPENLKVGMRTEASILTASKENALYVPIDAVHSANNQKYVMAISTDTAAEQSSGTQQLTVKTGLANDDYIEITQGVTEGQSIQLPQLANTSSTNTGNMMKGMGGMDAMGGGMPPSSGGQGQGGRSGN</sequence>
<reference evidence="9 10" key="1">
    <citation type="submission" date="2019-03" db="EMBL/GenBank/DDBJ databases">
        <title>Bacillus niacini sp. nov. a Nicotinate-Metabolizing Mesophile Isolated from Soil.</title>
        <authorList>
            <person name="Zhang G."/>
        </authorList>
    </citation>
    <scope>NUCLEOTIDE SEQUENCE [LARGE SCALE GENOMIC DNA]</scope>
    <source>
        <strain evidence="9 10">WN066</strain>
    </source>
</reference>
<accession>A0A4V3AT76</accession>
<keyword evidence="11" id="KW-1185">Reference proteome</keyword>
<dbReference type="Gene3D" id="2.40.50.100">
    <property type="match status" value="1"/>
</dbReference>
<evidence type="ECO:0000259" key="6">
    <source>
        <dbReference type="Pfam" id="PF00364"/>
    </source>
</evidence>
<dbReference type="Pfam" id="PF00364">
    <property type="entry name" value="Biotin_lipoyl"/>
    <property type="match status" value="1"/>
</dbReference>
<comment type="caution">
    <text evidence="9">The sequence shown here is derived from an EMBL/GenBank/DDBJ whole genome shotgun (WGS) entry which is preliminary data.</text>
</comment>
<dbReference type="Gene3D" id="2.40.30.170">
    <property type="match status" value="1"/>
</dbReference>
<evidence type="ECO:0000256" key="4">
    <source>
        <dbReference type="SAM" id="MobiDB-lite"/>
    </source>
</evidence>
<evidence type="ECO:0000313" key="10">
    <source>
        <dbReference type="Proteomes" id="UP000295132"/>
    </source>
</evidence>
<comment type="subcellular location">
    <subcellularLocation>
        <location evidence="1">Cell envelope</location>
    </subcellularLocation>
</comment>
<dbReference type="AlphaFoldDB" id="A0A4V3AT76"/>
<evidence type="ECO:0000313" key="8">
    <source>
        <dbReference type="EMBL" id="MDQ6595692.1"/>
    </source>
</evidence>
<keyword evidence="5" id="KW-0812">Transmembrane</keyword>
<dbReference type="Pfam" id="PF25990">
    <property type="entry name" value="Beta-barrel_YknX"/>
    <property type="match status" value="1"/>
</dbReference>
<dbReference type="GO" id="GO:0016020">
    <property type="term" value="C:membrane"/>
    <property type="evidence" value="ECO:0007669"/>
    <property type="project" value="InterPro"/>
</dbReference>
<evidence type="ECO:0000256" key="1">
    <source>
        <dbReference type="ARBA" id="ARBA00004196"/>
    </source>
</evidence>